<evidence type="ECO:0000313" key="4">
    <source>
        <dbReference type="RefSeq" id="XP_019490395.1"/>
    </source>
</evidence>
<evidence type="ECO:0000259" key="2">
    <source>
        <dbReference type="PROSITE" id="PS50805"/>
    </source>
</evidence>
<evidence type="ECO:0000256" key="1">
    <source>
        <dbReference type="SAM" id="MobiDB-lite"/>
    </source>
</evidence>
<dbReference type="AlphaFoldDB" id="A0A8B7QQW3"/>
<dbReference type="PANTHER" id="PTHR23232">
    <property type="entry name" value="KRAB DOMAIN C2H2 ZINC FINGER"/>
    <property type="match status" value="1"/>
</dbReference>
<gene>
    <name evidence="4" type="primary">LOC109378474</name>
</gene>
<dbReference type="SUPFAM" id="SSF109640">
    <property type="entry name" value="KRAB domain (Kruppel-associated box)"/>
    <property type="match status" value="1"/>
</dbReference>
<organism evidence="3 4">
    <name type="scientific">Hipposideros armiger</name>
    <name type="common">Great Himalayan leaf-nosed bat</name>
    <dbReference type="NCBI Taxonomy" id="186990"/>
    <lineage>
        <taxon>Eukaryota</taxon>
        <taxon>Metazoa</taxon>
        <taxon>Chordata</taxon>
        <taxon>Craniata</taxon>
        <taxon>Vertebrata</taxon>
        <taxon>Euteleostomi</taxon>
        <taxon>Mammalia</taxon>
        <taxon>Eutheria</taxon>
        <taxon>Laurasiatheria</taxon>
        <taxon>Chiroptera</taxon>
        <taxon>Yinpterochiroptera</taxon>
        <taxon>Rhinolophoidea</taxon>
        <taxon>Hipposideridae</taxon>
        <taxon>Hipposideros</taxon>
    </lineage>
</organism>
<dbReference type="GO" id="GO:0006355">
    <property type="term" value="P:regulation of DNA-templated transcription"/>
    <property type="evidence" value="ECO:0007669"/>
    <property type="project" value="InterPro"/>
</dbReference>
<dbReference type="InterPro" id="IPR050169">
    <property type="entry name" value="Krueppel_C2H2_ZnF"/>
</dbReference>
<dbReference type="GeneID" id="109378474"/>
<dbReference type="OrthoDB" id="9715426at2759"/>
<protein>
    <submittedName>
        <fullName evidence="4">Zinc finger protein 311-like</fullName>
    </submittedName>
</protein>
<proteinExistence type="predicted"/>
<accession>A0A8B7QQW3</accession>
<dbReference type="KEGG" id="hai:109378474"/>
<dbReference type="SMART" id="SM00349">
    <property type="entry name" value="KRAB"/>
    <property type="match status" value="1"/>
</dbReference>
<feature type="region of interest" description="Disordered" evidence="1">
    <location>
        <begin position="70"/>
        <end position="92"/>
    </location>
</feature>
<dbReference type="RefSeq" id="XP_019490395.1">
    <property type="nucleotide sequence ID" value="XM_019634850.1"/>
</dbReference>
<dbReference type="PROSITE" id="PS50805">
    <property type="entry name" value="KRAB"/>
    <property type="match status" value="1"/>
</dbReference>
<dbReference type="InterPro" id="IPR036051">
    <property type="entry name" value="KRAB_dom_sf"/>
</dbReference>
<keyword evidence="3" id="KW-1185">Reference proteome</keyword>
<dbReference type="Proteomes" id="UP000694851">
    <property type="component" value="Unplaced"/>
</dbReference>
<feature type="domain" description="KRAB" evidence="2">
    <location>
        <begin position="16"/>
        <end position="87"/>
    </location>
</feature>
<sequence>MSQAQDSRNILFPEPLMFEDVAVSFSNGEWQSLTYAQRHLYKDVMLENYGNMASLGFPLPKPPLISQLEQGAEPCTEDTQDWEFPSCSYPGE</sequence>
<name>A0A8B7QQW3_HIPAR</name>
<evidence type="ECO:0000313" key="3">
    <source>
        <dbReference type="Proteomes" id="UP000694851"/>
    </source>
</evidence>
<reference evidence="4" key="1">
    <citation type="submission" date="2025-08" db="UniProtKB">
        <authorList>
            <consortium name="RefSeq"/>
        </authorList>
    </citation>
    <scope>IDENTIFICATION</scope>
    <source>
        <tissue evidence="4">Muscle</tissue>
    </source>
</reference>
<dbReference type="PANTHER" id="PTHR23232:SF162">
    <property type="entry name" value="ZINC FINGER PROTEIN 662"/>
    <property type="match status" value="1"/>
</dbReference>
<dbReference type="Pfam" id="PF01352">
    <property type="entry name" value="KRAB"/>
    <property type="match status" value="1"/>
</dbReference>
<dbReference type="Gene3D" id="6.10.140.140">
    <property type="match status" value="1"/>
</dbReference>
<dbReference type="CDD" id="cd07765">
    <property type="entry name" value="KRAB_A-box"/>
    <property type="match status" value="1"/>
</dbReference>
<dbReference type="InterPro" id="IPR001909">
    <property type="entry name" value="KRAB"/>
</dbReference>